<accession>A0AAW6D2Z3</accession>
<keyword evidence="1" id="KW-1277">Toxin-antitoxin system</keyword>
<dbReference type="EMBL" id="JAQLXW010000009">
    <property type="protein sequence ID" value="MDB8003980.1"/>
    <property type="molecule type" value="Genomic_DNA"/>
</dbReference>
<comment type="caution">
    <text evidence="2">The sequence shown here is derived from an EMBL/GenBank/DDBJ whole genome shotgun (WGS) entry which is preliminary data.</text>
</comment>
<evidence type="ECO:0000313" key="2">
    <source>
        <dbReference type="EMBL" id="MDB8003980.1"/>
    </source>
</evidence>
<dbReference type="AlphaFoldDB" id="A0AAW6D2Z3"/>
<proteinExistence type="predicted"/>
<organism evidence="2 3">
    <name type="scientific">[Eubacterium] siraeum</name>
    <dbReference type="NCBI Taxonomy" id="39492"/>
    <lineage>
        <taxon>Bacteria</taxon>
        <taxon>Bacillati</taxon>
        <taxon>Bacillota</taxon>
        <taxon>Clostridia</taxon>
        <taxon>Eubacteriales</taxon>
        <taxon>Oscillospiraceae</taxon>
        <taxon>Oscillospiraceae incertae sedis</taxon>
    </lineage>
</organism>
<evidence type="ECO:0000256" key="1">
    <source>
        <dbReference type="ARBA" id="ARBA00022649"/>
    </source>
</evidence>
<dbReference type="InterPro" id="IPR007712">
    <property type="entry name" value="RelE/ParE_toxin"/>
</dbReference>
<gene>
    <name evidence="2" type="ORF">PNE09_07850</name>
</gene>
<name>A0AAW6D2Z3_9FIRM</name>
<dbReference type="Proteomes" id="UP001210809">
    <property type="component" value="Unassembled WGS sequence"/>
</dbReference>
<reference evidence="2" key="1">
    <citation type="submission" date="2023-01" db="EMBL/GenBank/DDBJ databases">
        <title>Human gut microbiome strain richness.</title>
        <authorList>
            <person name="Chen-Liaw A."/>
        </authorList>
    </citation>
    <scope>NUCLEOTIDE SEQUENCE</scope>
    <source>
        <strain evidence="2">1001283st1_G1_1001283B150217_161031</strain>
    </source>
</reference>
<dbReference type="SUPFAM" id="SSF143011">
    <property type="entry name" value="RelE-like"/>
    <property type="match status" value="1"/>
</dbReference>
<sequence length="107" mass="12733">MNCRVIFTDTAEADLRDIAFYIAKQSKDKNIAIRFVNKLREKCKNLEILPESGSLPKERVLVSNGYRFLIHDNYLMFYYYVKEENTVYVNAVFNAKQDYTRVMKKFI</sequence>
<protein>
    <submittedName>
        <fullName evidence="2">Type II toxin-antitoxin system RelE/ParE family toxin</fullName>
    </submittedName>
</protein>
<dbReference type="Gene3D" id="3.30.2310.20">
    <property type="entry name" value="RelE-like"/>
    <property type="match status" value="1"/>
</dbReference>
<dbReference type="Pfam" id="PF05016">
    <property type="entry name" value="ParE_toxin"/>
    <property type="match status" value="1"/>
</dbReference>
<evidence type="ECO:0000313" key="3">
    <source>
        <dbReference type="Proteomes" id="UP001210809"/>
    </source>
</evidence>
<dbReference type="InterPro" id="IPR035093">
    <property type="entry name" value="RelE/ParE_toxin_dom_sf"/>
</dbReference>